<evidence type="ECO:0000313" key="2">
    <source>
        <dbReference type="EMBL" id="NKE19684.1"/>
    </source>
</evidence>
<evidence type="ECO:0000313" key="4">
    <source>
        <dbReference type="Proteomes" id="UP001138708"/>
    </source>
</evidence>
<organism evidence="1 4">
    <name type="scientific">Neoroseomonas oryzicola</name>
    <dbReference type="NCBI Taxonomy" id="535904"/>
    <lineage>
        <taxon>Bacteria</taxon>
        <taxon>Pseudomonadati</taxon>
        <taxon>Pseudomonadota</taxon>
        <taxon>Alphaproteobacteria</taxon>
        <taxon>Acetobacterales</taxon>
        <taxon>Acetobacteraceae</taxon>
        <taxon>Neoroseomonas</taxon>
    </lineage>
</organism>
<dbReference type="Proteomes" id="UP001138708">
    <property type="component" value="Unassembled WGS sequence"/>
</dbReference>
<dbReference type="GO" id="GO:0004392">
    <property type="term" value="F:heme oxygenase (decyclizing) activity"/>
    <property type="evidence" value="ECO:0007669"/>
    <property type="project" value="InterPro"/>
</dbReference>
<accession>A0A9X9WF40</accession>
<gene>
    <name evidence="2" type="ORF">GWK15_22190</name>
    <name evidence="1" type="ORF">GXW75_06810</name>
</gene>
<reference evidence="2 3" key="2">
    <citation type="submission" date="2020-02" db="EMBL/GenBank/DDBJ databases">
        <authorList>
            <person name="Sun Q."/>
            <person name="Inoue M."/>
        </authorList>
    </citation>
    <scope>NUCLEOTIDE SEQUENCE [LARGE SCALE GENOMIC DNA]</scope>
    <source>
        <strain evidence="2 3">KCTC 22478</strain>
    </source>
</reference>
<reference evidence="1" key="3">
    <citation type="journal article" date="2021" name="Syst. Appl. Microbiol.">
        <title>Roseomonas hellenica sp. nov., isolated from roots of wild-growing Alkanna tinctoria.</title>
        <authorList>
            <person name="Rat A."/>
            <person name="Naranjo H.D."/>
            <person name="Lebbe L."/>
            <person name="Cnockaert M."/>
            <person name="Krigas N."/>
            <person name="Grigoriadou K."/>
            <person name="Maloupa E."/>
            <person name="Willems A."/>
        </authorList>
    </citation>
    <scope>NUCLEOTIDE SEQUENCE</scope>
    <source>
        <strain evidence="1">LMG 31161</strain>
    </source>
</reference>
<dbReference type="EMBL" id="JAAEDK010000012">
    <property type="protein sequence ID" value="MBR0658950.1"/>
    <property type="molecule type" value="Genomic_DNA"/>
</dbReference>
<protein>
    <submittedName>
        <fullName evidence="1">Biliverdin-producing heme oxygenase</fullName>
    </submittedName>
</protein>
<dbReference type="InterPro" id="IPR016053">
    <property type="entry name" value="Haem_Oase-like"/>
</dbReference>
<evidence type="ECO:0000313" key="3">
    <source>
        <dbReference type="Proteomes" id="UP000746741"/>
    </source>
</evidence>
<dbReference type="AlphaFoldDB" id="A0A9X9WF40"/>
<dbReference type="Pfam" id="PF01126">
    <property type="entry name" value="Heme_oxygenase"/>
    <property type="match status" value="1"/>
</dbReference>
<dbReference type="RefSeq" id="WP_168043592.1">
    <property type="nucleotide sequence ID" value="NZ_JAAEDK010000012.1"/>
</dbReference>
<name>A0A9X9WF40_9PROT</name>
<dbReference type="Gene3D" id="1.20.910.10">
    <property type="entry name" value="Heme oxygenase-like"/>
    <property type="match status" value="1"/>
</dbReference>
<evidence type="ECO:0000313" key="1">
    <source>
        <dbReference type="EMBL" id="MBR0658950.1"/>
    </source>
</evidence>
<reference evidence="1" key="1">
    <citation type="submission" date="2020-01" db="EMBL/GenBank/DDBJ databases">
        <authorList>
            <person name="Rat A."/>
        </authorList>
    </citation>
    <scope>NUCLEOTIDE SEQUENCE</scope>
    <source>
        <strain evidence="1">LMG 31161</strain>
    </source>
</reference>
<dbReference type="GO" id="GO:0006788">
    <property type="term" value="P:heme oxidation"/>
    <property type="evidence" value="ECO:0007669"/>
    <property type="project" value="InterPro"/>
</dbReference>
<dbReference type="EMBL" id="JAAVUP010000012">
    <property type="protein sequence ID" value="NKE19684.1"/>
    <property type="molecule type" value="Genomic_DNA"/>
</dbReference>
<proteinExistence type="predicted"/>
<dbReference type="InterPro" id="IPR016084">
    <property type="entry name" value="Haem_Oase-like_multi-hlx"/>
</dbReference>
<sequence length="203" mass="21278">MAGGAAALPSRRPGPARRALREATQDLHERMHGHPALLLLSRGCIGRDAYAALLVGFLRFHRAVEDRLSRGPDLGPFGIDVVARRRSPELLDDLSALGVSVPAMPPCDLAVPESVPAALGYLYVTEGSRLGGRVLARALETTLTPGSAEGRHFLLGEGGRQGQGWGEFCAAVEDVGVSQDARAEMAGAAVSAFIAFEACLGRA</sequence>
<comment type="caution">
    <text evidence="1">The sequence shown here is derived from an EMBL/GenBank/DDBJ whole genome shotgun (WGS) entry which is preliminary data.</text>
</comment>
<keyword evidence="3" id="KW-1185">Reference proteome</keyword>
<dbReference type="CDD" id="cd19166">
    <property type="entry name" value="HemeO-bac"/>
    <property type="match status" value="1"/>
</dbReference>
<dbReference type="Proteomes" id="UP000746741">
    <property type="component" value="Unassembled WGS sequence"/>
</dbReference>
<dbReference type="SUPFAM" id="SSF48613">
    <property type="entry name" value="Heme oxygenase-like"/>
    <property type="match status" value="1"/>
</dbReference>